<keyword evidence="1" id="KW-0812">Transmembrane</keyword>
<protein>
    <submittedName>
        <fullName evidence="2">Uncharacterized protein</fullName>
    </submittedName>
</protein>
<evidence type="ECO:0000256" key="1">
    <source>
        <dbReference type="SAM" id="Phobius"/>
    </source>
</evidence>
<comment type="caution">
    <text evidence="2">The sequence shown here is derived from an EMBL/GenBank/DDBJ whole genome shotgun (WGS) entry which is preliminary data.</text>
</comment>
<dbReference type="EMBL" id="JARQWQ010000091">
    <property type="protein sequence ID" value="KAK2551987.1"/>
    <property type="molecule type" value="Genomic_DNA"/>
</dbReference>
<organism evidence="2 3">
    <name type="scientific">Acropora cervicornis</name>
    <name type="common">Staghorn coral</name>
    <dbReference type="NCBI Taxonomy" id="6130"/>
    <lineage>
        <taxon>Eukaryota</taxon>
        <taxon>Metazoa</taxon>
        <taxon>Cnidaria</taxon>
        <taxon>Anthozoa</taxon>
        <taxon>Hexacorallia</taxon>
        <taxon>Scleractinia</taxon>
        <taxon>Astrocoeniina</taxon>
        <taxon>Acroporidae</taxon>
        <taxon>Acropora</taxon>
    </lineage>
</organism>
<accession>A0AAD9UW82</accession>
<keyword evidence="3" id="KW-1185">Reference proteome</keyword>
<keyword evidence="1" id="KW-0472">Membrane</keyword>
<reference evidence="2" key="1">
    <citation type="journal article" date="2023" name="G3 (Bethesda)">
        <title>Whole genome assembly and annotation of the endangered Caribbean coral Acropora cervicornis.</title>
        <authorList>
            <person name="Selwyn J.D."/>
            <person name="Vollmer S.V."/>
        </authorList>
    </citation>
    <scope>NUCLEOTIDE SEQUENCE</scope>
    <source>
        <strain evidence="2">K2</strain>
    </source>
</reference>
<proteinExistence type="predicted"/>
<sequence>MLDSVEVKEEIEDSKRNIDNLFLSTKVNLLFLLIVLLWIFLLKKCIILNTVFLVHNVMILVGVYATLMGVNFCMNFLMSSIRAATSTFHECDLVDKATQLPVIANDDDDEAF</sequence>
<dbReference type="Proteomes" id="UP001249851">
    <property type="component" value="Unassembled WGS sequence"/>
</dbReference>
<name>A0AAD9UW82_ACRCE</name>
<reference evidence="2" key="2">
    <citation type="journal article" date="2023" name="Science">
        <title>Genomic signatures of disease resistance in endangered staghorn corals.</title>
        <authorList>
            <person name="Vollmer S.V."/>
            <person name="Selwyn J.D."/>
            <person name="Despard B.A."/>
            <person name="Roesel C.L."/>
        </authorList>
    </citation>
    <scope>NUCLEOTIDE SEQUENCE</scope>
    <source>
        <strain evidence="2">K2</strain>
    </source>
</reference>
<feature type="transmembrane region" description="Helical" evidence="1">
    <location>
        <begin position="53"/>
        <end position="77"/>
    </location>
</feature>
<gene>
    <name evidence="2" type="ORF">P5673_026993</name>
</gene>
<dbReference type="AlphaFoldDB" id="A0AAD9UW82"/>
<feature type="transmembrane region" description="Helical" evidence="1">
    <location>
        <begin position="21"/>
        <end position="41"/>
    </location>
</feature>
<evidence type="ECO:0000313" key="3">
    <source>
        <dbReference type="Proteomes" id="UP001249851"/>
    </source>
</evidence>
<keyword evidence="1" id="KW-1133">Transmembrane helix</keyword>
<evidence type="ECO:0000313" key="2">
    <source>
        <dbReference type="EMBL" id="KAK2551987.1"/>
    </source>
</evidence>